<feature type="domain" description="4'-phosphopantetheinyl transferase" evidence="9">
    <location>
        <begin position="4"/>
        <end position="119"/>
    </location>
</feature>
<comment type="cofactor">
    <cofactor evidence="8">
        <name>Mg(2+)</name>
        <dbReference type="ChEBI" id="CHEBI:18420"/>
    </cofactor>
</comment>
<dbReference type="InterPro" id="IPR002582">
    <property type="entry name" value="ACPS"/>
</dbReference>
<comment type="similarity">
    <text evidence="8">Belongs to the P-Pant transferase superfamily. AcpS family.</text>
</comment>
<keyword evidence="11" id="KW-1185">Reference proteome</keyword>
<dbReference type="InterPro" id="IPR008278">
    <property type="entry name" value="4-PPantetheinyl_Trfase_dom"/>
</dbReference>
<keyword evidence="1 8" id="KW-0444">Lipid biosynthesis</keyword>
<dbReference type="Proteomes" id="UP001501565">
    <property type="component" value="Unassembled WGS sequence"/>
</dbReference>
<keyword evidence="6 8" id="KW-0443">Lipid metabolism</keyword>
<evidence type="ECO:0000256" key="1">
    <source>
        <dbReference type="ARBA" id="ARBA00022516"/>
    </source>
</evidence>
<protein>
    <recommendedName>
        <fullName evidence="8">Holo-[acyl-carrier-protein] synthase</fullName>
        <shortName evidence="8">Holo-ACP synthase</shortName>
        <ecNumber evidence="8">2.7.8.7</ecNumber>
    </recommendedName>
    <alternativeName>
        <fullName evidence="8">4'-phosphopantetheinyl transferase AcpS</fullName>
    </alternativeName>
</protein>
<evidence type="ECO:0000313" key="10">
    <source>
        <dbReference type="EMBL" id="GAA3940140.1"/>
    </source>
</evidence>
<keyword evidence="2 8" id="KW-0808">Transferase</keyword>
<keyword evidence="7 8" id="KW-0275">Fatty acid biosynthesis</keyword>
<dbReference type="Gene3D" id="3.90.470.20">
    <property type="entry name" value="4'-phosphopantetheinyl transferase domain"/>
    <property type="match status" value="1"/>
</dbReference>
<dbReference type="SUPFAM" id="SSF56214">
    <property type="entry name" value="4'-phosphopantetheinyl transferase"/>
    <property type="match status" value="1"/>
</dbReference>
<dbReference type="InterPro" id="IPR037143">
    <property type="entry name" value="4-PPantetheinyl_Trfase_dom_sf"/>
</dbReference>
<comment type="subcellular location">
    <subcellularLocation>
        <location evidence="8">Cytoplasm</location>
    </subcellularLocation>
</comment>
<reference evidence="11" key="1">
    <citation type="journal article" date="2019" name="Int. J. Syst. Evol. Microbiol.">
        <title>The Global Catalogue of Microorganisms (GCM) 10K type strain sequencing project: providing services to taxonomists for standard genome sequencing and annotation.</title>
        <authorList>
            <consortium name="The Broad Institute Genomics Platform"/>
            <consortium name="The Broad Institute Genome Sequencing Center for Infectious Disease"/>
            <person name="Wu L."/>
            <person name="Ma J."/>
        </authorList>
    </citation>
    <scope>NUCLEOTIDE SEQUENCE [LARGE SCALE GENOMIC DNA]</scope>
    <source>
        <strain evidence="11">JCM 17551</strain>
    </source>
</reference>
<dbReference type="RefSeq" id="WP_344800435.1">
    <property type="nucleotide sequence ID" value="NZ_BAABBN010000015.1"/>
</dbReference>
<evidence type="ECO:0000259" key="9">
    <source>
        <dbReference type="Pfam" id="PF01648"/>
    </source>
</evidence>
<evidence type="ECO:0000256" key="8">
    <source>
        <dbReference type="HAMAP-Rule" id="MF_00101"/>
    </source>
</evidence>
<proteinExistence type="inferred from homology"/>
<organism evidence="10 11">
    <name type="scientific">Litoribacillus peritrichatus</name>
    <dbReference type="NCBI Taxonomy" id="718191"/>
    <lineage>
        <taxon>Bacteria</taxon>
        <taxon>Pseudomonadati</taxon>
        <taxon>Pseudomonadota</taxon>
        <taxon>Gammaproteobacteria</taxon>
        <taxon>Oceanospirillales</taxon>
        <taxon>Oceanospirillaceae</taxon>
        <taxon>Litoribacillus</taxon>
    </lineage>
</organism>
<dbReference type="HAMAP" id="MF_00101">
    <property type="entry name" value="AcpS"/>
    <property type="match status" value="1"/>
</dbReference>
<evidence type="ECO:0000256" key="6">
    <source>
        <dbReference type="ARBA" id="ARBA00023098"/>
    </source>
</evidence>
<dbReference type="NCBIfam" id="NF000832">
    <property type="entry name" value="PRK00070.3-2"/>
    <property type="match status" value="1"/>
</dbReference>
<keyword evidence="3 8" id="KW-0479">Metal-binding</keyword>
<evidence type="ECO:0000256" key="4">
    <source>
        <dbReference type="ARBA" id="ARBA00022832"/>
    </source>
</evidence>
<keyword evidence="5 8" id="KW-0460">Magnesium</keyword>
<keyword evidence="4 8" id="KW-0276">Fatty acid metabolism</keyword>
<dbReference type="NCBIfam" id="TIGR00516">
    <property type="entry name" value="acpS"/>
    <property type="match status" value="1"/>
</dbReference>
<dbReference type="NCBIfam" id="TIGR00556">
    <property type="entry name" value="pantethn_trn"/>
    <property type="match status" value="1"/>
</dbReference>
<gene>
    <name evidence="8 10" type="primary">acpS</name>
    <name evidence="10" type="ORF">GCM10022277_40150</name>
</gene>
<comment type="function">
    <text evidence="8">Transfers the 4'-phosphopantetheine moiety from coenzyme A to a Ser of acyl-carrier-protein.</text>
</comment>
<feature type="binding site" evidence="8">
    <location>
        <position position="8"/>
    </location>
    <ligand>
        <name>Mg(2+)</name>
        <dbReference type="ChEBI" id="CHEBI:18420"/>
    </ligand>
</feature>
<dbReference type="EMBL" id="BAABBN010000015">
    <property type="protein sequence ID" value="GAA3940140.1"/>
    <property type="molecule type" value="Genomic_DNA"/>
</dbReference>
<keyword evidence="8" id="KW-0963">Cytoplasm</keyword>
<feature type="binding site" evidence="8">
    <location>
        <position position="56"/>
    </location>
    <ligand>
        <name>Mg(2+)</name>
        <dbReference type="ChEBI" id="CHEBI:18420"/>
    </ligand>
</feature>
<evidence type="ECO:0000256" key="5">
    <source>
        <dbReference type="ARBA" id="ARBA00022842"/>
    </source>
</evidence>
<evidence type="ECO:0000256" key="3">
    <source>
        <dbReference type="ARBA" id="ARBA00022723"/>
    </source>
</evidence>
<comment type="catalytic activity">
    <reaction evidence="8">
        <text>apo-[ACP] + CoA = holo-[ACP] + adenosine 3',5'-bisphosphate + H(+)</text>
        <dbReference type="Rhea" id="RHEA:12068"/>
        <dbReference type="Rhea" id="RHEA-COMP:9685"/>
        <dbReference type="Rhea" id="RHEA-COMP:9690"/>
        <dbReference type="ChEBI" id="CHEBI:15378"/>
        <dbReference type="ChEBI" id="CHEBI:29999"/>
        <dbReference type="ChEBI" id="CHEBI:57287"/>
        <dbReference type="ChEBI" id="CHEBI:58343"/>
        <dbReference type="ChEBI" id="CHEBI:64479"/>
        <dbReference type="EC" id="2.7.8.7"/>
    </reaction>
</comment>
<dbReference type="Pfam" id="PF01648">
    <property type="entry name" value="ACPS"/>
    <property type="match status" value="1"/>
</dbReference>
<evidence type="ECO:0000256" key="7">
    <source>
        <dbReference type="ARBA" id="ARBA00023160"/>
    </source>
</evidence>
<accession>A0ABP7N8Q0</accession>
<name>A0ABP7N8Q0_9GAMM</name>
<comment type="caution">
    <text evidence="10">The sequence shown here is derived from an EMBL/GenBank/DDBJ whole genome shotgun (WGS) entry which is preliminary data.</text>
</comment>
<evidence type="ECO:0000313" key="11">
    <source>
        <dbReference type="Proteomes" id="UP001501565"/>
    </source>
</evidence>
<dbReference type="InterPro" id="IPR004568">
    <property type="entry name" value="Ppantetheine-prot_Trfase_dom"/>
</dbReference>
<sequence>MIVGIGTDICDISRIERAYDRQKKFAERILTENELAVFSDKAEPHRYLASRFAAKEAALKALGTGLANGITWQDIEISNLDSGQPVLTLAGRALEIATQKGVTSLHITLSDERDYAVGFVILER</sequence>
<evidence type="ECO:0000256" key="2">
    <source>
        <dbReference type="ARBA" id="ARBA00022679"/>
    </source>
</evidence>
<dbReference type="EC" id="2.7.8.7" evidence="8"/>